<dbReference type="InterPro" id="IPR003439">
    <property type="entry name" value="ABC_transporter-like_ATP-bd"/>
</dbReference>
<dbReference type="Gene3D" id="3.40.50.300">
    <property type="entry name" value="P-loop containing nucleotide triphosphate hydrolases"/>
    <property type="match status" value="1"/>
</dbReference>
<sequence length="298" mass="32183">MNAQLAPAAVDTTSPLSVAGLRHSYPDGEVLRGVDLALAPGSVLGLIGRNGAGKSTLIRAMLGLLEPAAGEARVFGQPALRMDDQAKARLAYVPQQPEALGWLTATQLLDYVGRFYPGWDARFAGKTLERWKIPPNKLLAKLSPGERQRVDLIRALASQPELLVLDEPAAALDPVARRELLREVALRAGESGTTVLFSTHIVSDLERIASDIAFLHEGKLLLHCAADDTKERFARLWLPAAMSAAAPAAALSRRRHEDGSLSLVVERDERGQWPEASRLTGARVDALGLEDLFVEVAE</sequence>
<dbReference type="PANTHER" id="PTHR42939">
    <property type="entry name" value="ABC TRANSPORTER ATP-BINDING PROTEIN ALBC-RELATED"/>
    <property type="match status" value="1"/>
</dbReference>
<keyword evidence="3 5" id="KW-0067">ATP-binding</keyword>
<organism evidence="5 6">
    <name type="scientific">Dyella lutea</name>
    <dbReference type="NCBI Taxonomy" id="2950441"/>
    <lineage>
        <taxon>Bacteria</taxon>
        <taxon>Pseudomonadati</taxon>
        <taxon>Pseudomonadota</taxon>
        <taxon>Gammaproteobacteria</taxon>
        <taxon>Lysobacterales</taxon>
        <taxon>Rhodanobacteraceae</taxon>
        <taxon>Dyella</taxon>
    </lineage>
</organism>
<keyword evidence="1" id="KW-0813">Transport</keyword>
<dbReference type="SUPFAM" id="SSF52540">
    <property type="entry name" value="P-loop containing nucleoside triphosphate hydrolases"/>
    <property type="match status" value="1"/>
</dbReference>
<dbReference type="InterPro" id="IPR003593">
    <property type="entry name" value="AAA+_ATPase"/>
</dbReference>
<name>A0ABT1F620_9GAMM</name>
<dbReference type="InterPro" id="IPR017871">
    <property type="entry name" value="ABC_transporter-like_CS"/>
</dbReference>
<dbReference type="Proteomes" id="UP001204615">
    <property type="component" value="Unassembled WGS sequence"/>
</dbReference>
<accession>A0ABT1F620</accession>
<dbReference type="GO" id="GO:0005524">
    <property type="term" value="F:ATP binding"/>
    <property type="evidence" value="ECO:0007669"/>
    <property type="project" value="UniProtKB-KW"/>
</dbReference>
<dbReference type="InterPro" id="IPR027417">
    <property type="entry name" value="P-loop_NTPase"/>
</dbReference>
<proteinExistence type="predicted"/>
<reference evidence="5 6" key="1">
    <citation type="submission" date="2022-06" db="EMBL/GenBank/DDBJ databases">
        <title>Dyella sp. Sa strain:Sa Genome sequencing.</title>
        <authorList>
            <person name="Park S."/>
        </authorList>
    </citation>
    <scope>NUCLEOTIDE SEQUENCE [LARGE SCALE GENOMIC DNA]</scope>
    <source>
        <strain evidence="5 6">Sa</strain>
    </source>
</reference>
<dbReference type="InterPro" id="IPR051782">
    <property type="entry name" value="ABC_Transporter_VariousFunc"/>
</dbReference>
<feature type="domain" description="ABC transporter" evidence="4">
    <location>
        <begin position="16"/>
        <end position="242"/>
    </location>
</feature>
<evidence type="ECO:0000256" key="2">
    <source>
        <dbReference type="ARBA" id="ARBA00022741"/>
    </source>
</evidence>
<keyword evidence="6" id="KW-1185">Reference proteome</keyword>
<evidence type="ECO:0000256" key="3">
    <source>
        <dbReference type="ARBA" id="ARBA00022840"/>
    </source>
</evidence>
<evidence type="ECO:0000313" key="5">
    <source>
        <dbReference type="EMBL" id="MCP1372821.1"/>
    </source>
</evidence>
<evidence type="ECO:0000259" key="4">
    <source>
        <dbReference type="PROSITE" id="PS50893"/>
    </source>
</evidence>
<dbReference type="SMART" id="SM00382">
    <property type="entry name" value="AAA"/>
    <property type="match status" value="1"/>
</dbReference>
<evidence type="ECO:0000256" key="1">
    <source>
        <dbReference type="ARBA" id="ARBA00022448"/>
    </source>
</evidence>
<dbReference type="CDD" id="cd03230">
    <property type="entry name" value="ABC_DR_subfamily_A"/>
    <property type="match status" value="1"/>
</dbReference>
<keyword evidence="2" id="KW-0547">Nucleotide-binding</keyword>
<comment type="caution">
    <text evidence="5">The sequence shown here is derived from an EMBL/GenBank/DDBJ whole genome shotgun (WGS) entry which is preliminary data.</text>
</comment>
<dbReference type="Pfam" id="PF00005">
    <property type="entry name" value="ABC_tran"/>
    <property type="match status" value="1"/>
</dbReference>
<gene>
    <name evidence="5" type="ORF">NC595_01950</name>
</gene>
<evidence type="ECO:0000313" key="6">
    <source>
        <dbReference type="Proteomes" id="UP001204615"/>
    </source>
</evidence>
<dbReference type="RefSeq" id="WP_253564531.1">
    <property type="nucleotide sequence ID" value="NZ_JAMZEK010000001.1"/>
</dbReference>
<dbReference type="PANTHER" id="PTHR42939:SF1">
    <property type="entry name" value="ABC TRANSPORTER ATP-BINDING PROTEIN ALBC-RELATED"/>
    <property type="match status" value="1"/>
</dbReference>
<protein>
    <submittedName>
        <fullName evidence="5">ABC transporter ATP-binding protein</fullName>
    </submittedName>
</protein>
<dbReference type="PROSITE" id="PS50893">
    <property type="entry name" value="ABC_TRANSPORTER_2"/>
    <property type="match status" value="1"/>
</dbReference>
<dbReference type="EMBL" id="JAMZEK010000001">
    <property type="protein sequence ID" value="MCP1372821.1"/>
    <property type="molecule type" value="Genomic_DNA"/>
</dbReference>
<dbReference type="PROSITE" id="PS00211">
    <property type="entry name" value="ABC_TRANSPORTER_1"/>
    <property type="match status" value="1"/>
</dbReference>